<protein>
    <submittedName>
        <fullName evidence="2">Quinol monooxygenase</fullName>
        <ecNumber evidence="2">1.-.-.-</ecNumber>
    </submittedName>
</protein>
<dbReference type="GO" id="GO:0004497">
    <property type="term" value="F:monooxygenase activity"/>
    <property type="evidence" value="ECO:0007669"/>
    <property type="project" value="UniProtKB-KW"/>
</dbReference>
<dbReference type="InterPro" id="IPR011008">
    <property type="entry name" value="Dimeric_a/b-barrel"/>
</dbReference>
<accession>A0ABW3T089</accession>
<name>A0ABW3T089_9CAUL</name>
<feature type="domain" description="ABM" evidence="1">
    <location>
        <begin position="2"/>
        <end position="87"/>
    </location>
</feature>
<keyword evidence="2" id="KW-0503">Monooxygenase</keyword>
<organism evidence="2 3">
    <name type="scientific">Phenylobacterium conjunctum</name>
    <dbReference type="NCBI Taxonomy" id="1298959"/>
    <lineage>
        <taxon>Bacteria</taxon>
        <taxon>Pseudomonadati</taxon>
        <taxon>Pseudomonadota</taxon>
        <taxon>Alphaproteobacteria</taxon>
        <taxon>Caulobacterales</taxon>
        <taxon>Caulobacteraceae</taxon>
        <taxon>Phenylobacterium</taxon>
    </lineage>
</organism>
<evidence type="ECO:0000259" key="1">
    <source>
        <dbReference type="PROSITE" id="PS51725"/>
    </source>
</evidence>
<evidence type="ECO:0000313" key="2">
    <source>
        <dbReference type="EMBL" id="MFD1190423.1"/>
    </source>
</evidence>
<dbReference type="Proteomes" id="UP001597216">
    <property type="component" value="Unassembled WGS sequence"/>
</dbReference>
<dbReference type="RefSeq" id="WP_374346463.1">
    <property type="nucleotide sequence ID" value="NZ_JBHTLQ010000012.1"/>
</dbReference>
<proteinExistence type="predicted"/>
<dbReference type="PROSITE" id="PS51725">
    <property type="entry name" value="ABM"/>
    <property type="match status" value="1"/>
</dbReference>
<dbReference type="EMBL" id="JBHTLQ010000012">
    <property type="protein sequence ID" value="MFD1190423.1"/>
    <property type="molecule type" value="Genomic_DNA"/>
</dbReference>
<evidence type="ECO:0000313" key="3">
    <source>
        <dbReference type="Proteomes" id="UP001597216"/>
    </source>
</evidence>
<reference evidence="3" key="1">
    <citation type="journal article" date="2019" name="Int. J. Syst. Evol. Microbiol.">
        <title>The Global Catalogue of Microorganisms (GCM) 10K type strain sequencing project: providing services to taxonomists for standard genome sequencing and annotation.</title>
        <authorList>
            <consortium name="The Broad Institute Genomics Platform"/>
            <consortium name="The Broad Institute Genome Sequencing Center for Infectious Disease"/>
            <person name="Wu L."/>
            <person name="Ma J."/>
        </authorList>
    </citation>
    <scope>NUCLEOTIDE SEQUENCE [LARGE SCALE GENOMIC DNA]</scope>
    <source>
        <strain evidence="3">CCUG 55074</strain>
    </source>
</reference>
<dbReference type="SUPFAM" id="SSF54909">
    <property type="entry name" value="Dimeric alpha+beta barrel"/>
    <property type="match status" value="1"/>
</dbReference>
<keyword evidence="3" id="KW-1185">Reference proteome</keyword>
<dbReference type="Gene3D" id="3.30.70.100">
    <property type="match status" value="1"/>
</dbReference>
<sequence>MFGLIGCMRAAEGRRDELLAILSAQIGEMPGCKSYVIAADARDADAIWITEVWDSEADHKASLALPHVQATIAMARPLIAGFDSHVITRPVGGVI</sequence>
<dbReference type="Pfam" id="PF03992">
    <property type="entry name" value="ABM"/>
    <property type="match status" value="1"/>
</dbReference>
<dbReference type="EC" id="1.-.-.-" evidence="2"/>
<comment type="caution">
    <text evidence="2">The sequence shown here is derived from an EMBL/GenBank/DDBJ whole genome shotgun (WGS) entry which is preliminary data.</text>
</comment>
<dbReference type="InterPro" id="IPR007138">
    <property type="entry name" value="ABM_dom"/>
</dbReference>
<gene>
    <name evidence="2" type="ORF">ACFQ27_07510</name>
</gene>
<keyword evidence="2" id="KW-0560">Oxidoreductase</keyword>